<reference evidence="1 2" key="1">
    <citation type="submission" date="2019-11" db="EMBL/GenBank/DDBJ databases">
        <title>Identification of a novel strain.</title>
        <authorList>
            <person name="Xu Q."/>
            <person name="Wang G."/>
        </authorList>
    </citation>
    <scope>NUCLEOTIDE SEQUENCE [LARGE SCALE GENOMIC DNA]</scope>
    <source>
        <strain evidence="2">xq</strain>
    </source>
</reference>
<dbReference type="EMBL" id="WMBQ01000002">
    <property type="protein sequence ID" value="MTD96068.1"/>
    <property type="molecule type" value="Genomic_DNA"/>
</dbReference>
<dbReference type="AlphaFoldDB" id="A0A6I3KP21"/>
<name>A0A6I3KP21_9HYPH</name>
<dbReference type="Proteomes" id="UP000440694">
    <property type="component" value="Unassembled WGS sequence"/>
</dbReference>
<sequence>MTGSASWLRQLQQVFHRKLNATVVCLLAGGLTLAAAGSNATTMSPPERVRGFFCNQKVDSINFLMYQAQGENEEMAANAVNKDLAKFSCAYYLPANAIYSGEHTVMQDGLVFKLHSYVFLPEKVERWSGSVLGSLQQPTNAKHDV</sequence>
<comment type="caution">
    <text evidence="1">The sequence shown here is derived from an EMBL/GenBank/DDBJ whole genome shotgun (WGS) entry which is preliminary data.</text>
</comment>
<accession>A0A6I3KP21</accession>
<dbReference type="RefSeq" id="WP_154740538.1">
    <property type="nucleotide sequence ID" value="NZ_WMBQ01000002.1"/>
</dbReference>
<proteinExistence type="predicted"/>
<evidence type="ECO:0000313" key="2">
    <source>
        <dbReference type="Proteomes" id="UP000440694"/>
    </source>
</evidence>
<protein>
    <submittedName>
        <fullName evidence="1">Uncharacterized protein</fullName>
    </submittedName>
</protein>
<gene>
    <name evidence="1" type="ORF">GIW81_17150</name>
</gene>
<keyword evidence="2" id="KW-1185">Reference proteome</keyword>
<evidence type="ECO:0000313" key="1">
    <source>
        <dbReference type="EMBL" id="MTD96068.1"/>
    </source>
</evidence>
<organism evidence="1 2">
    <name type="scientific">Hyphomicrobium album</name>
    <dbReference type="NCBI Taxonomy" id="2665159"/>
    <lineage>
        <taxon>Bacteria</taxon>
        <taxon>Pseudomonadati</taxon>
        <taxon>Pseudomonadota</taxon>
        <taxon>Alphaproteobacteria</taxon>
        <taxon>Hyphomicrobiales</taxon>
        <taxon>Hyphomicrobiaceae</taxon>
        <taxon>Hyphomicrobium</taxon>
    </lineage>
</organism>